<dbReference type="InterPro" id="IPR007655">
    <property type="entry name" value="Slam_C"/>
</dbReference>
<dbReference type="InterPro" id="IPR011990">
    <property type="entry name" value="TPR-like_helical_dom_sf"/>
</dbReference>
<evidence type="ECO:0000313" key="11">
    <source>
        <dbReference type="EMBL" id="MDP9499651.1"/>
    </source>
</evidence>
<feature type="domain" description="Surface lipoprotein assembly modifier N-terminal TPR repeats region" evidence="10">
    <location>
        <begin position="68"/>
        <end position="159"/>
    </location>
</feature>
<keyword evidence="8" id="KW-0802">TPR repeat</keyword>
<proteinExistence type="inferred from homology"/>
<keyword evidence="6" id="KW-0998">Cell outer membrane</keyword>
<dbReference type="PROSITE" id="PS50005">
    <property type="entry name" value="TPR"/>
    <property type="match status" value="1"/>
</dbReference>
<evidence type="ECO:0000259" key="10">
    <source>
        <dbReference type="Pfam" id="PF24575"/>
    </source>
</evidence>
<evidence type="ECO:0000313" key="12">
    <source>
        <dbReference type="Proteomes" id="UP001224083"/>
    </source>
</evidence>
<keyword evidence="12" id="KW-1185">Reference proteome</keyword>
<keyword evidence="2" id="KW-1134">Transmembrane beta strand</keyword>
<gene>
    <name evidence="11" type="ORF">O7M46_01615</name>
</gene>
<evidence type="ECO:0000256" key="6">
    <source>
        <dbReference type="ARBA" id="ARBA00023237"/>
    </source>
</evidence>
<comment type="caution">
    <text evidence="11">The sequence shown here is derived from an EMBL/GenBank/DDBJ whole genome shotgun (WGS) entry which is preliminary data.</text>
</comment>
<evidence type="ECO:0000256" key="2">
    <source>
        <dbReference type="ARBA" id="ARBA00022452"/>
    </source>
</evidence>
<keyword evidence="5" id="KW-0472">Membrane</keyword>
<dbReference type="Proteomes" id="UP001224083">
    <property type="component" value="Unassembled WGS sequence"/>
</dbReference>
<keyword evidence="3" id="KW-0812">Transmembrane</keyword>
<dbReference type="Pfam" id="PF24575">
    <property type="entry name" value="TPR_Slam"/>
    <property type="match status" value="1"/>
</dbReference>
<dbReference type="Gene3D" id="1.25.40.10">
    <property type="entry name" value="Tetratricopeptide repeat domain"/>
    <property type="match status" value="1"/>
</dbReference>
<evidence type="ECO:0000256" key="8">
    <source>
        <dbReference type="PROSITE-ProRule" id="PRU00339"/>
    </source>
</evidence>
<feature type="domain" description="Surface lipoprotein assembly modifier C-terminal" evidence="9">
    <location>
        <begin position="187"/>
        <end position="481"/>
    </location>
</feature>
<evidence type="ECO:0000256" key="5">
    <source>
        <dbReference type="ARBA" id="ARBA00023136"/>
    </source>
</evidence>
<organism evidence="11 12">
    <name type="scientific">Bisgaard Taxon 45</name>
    <dbReference type="NCBI Taxonomy" id="304289"/>
    <lineage>
        <taxon>Bacteria</taxon>
        <taxon>Pseudomonadati</taxon>
        <taxon>Pseudomonadota</taxon>
        <taxon>Gammaproteobacteria</taxon>
        <taxon>Pasteurellales</taxon>
        <taxon>Pasteurellaceae</taxon>
    </lineage>
</organism>
<evidence type="ECO:0000256" key="3">
    <source>
        <dbReference type="ARBA" id="ARBA00022692"/>
    </source>
</evidence>
<dbReference type="Pfam" id="PF04575">
    <property type="entry name" value="SlipAM"/>
    <property type="match status" value="1"/>
</dbReference>
<comment type="similarity">
    <text evidence="7">Belongs to the Slam family.</text>
</comment>
<reference evidence="11 12" key="1">
    <citation type="submission" date="2022-12" db="EMBL/GenBank/DDBJ databases">
        <title>Genome sequence of Pasteurellaceae Bisgaard Taxon 45.</title>
        <authorList>
            <person name="Foggin C."/>
            <person name="Rosen L.E."/>
            <person name="Henton M."/>
            <person name="Buys A."/>
            <person name="Floyd T."/>
            <person name="Turner A.D."/>
            <person name="Tarbin J."/>
            <person name="Lloyd A.S."/>
            <person name="Chaitezvi C."/>
            <person name="Ellis R.J."/>
            <person name="Roberts H.C."/>
            <person name="Dastjerdi A."/>
            <person name="Nunez A."/>
            <person name="Van Vliet A.H."/>
            <person name="Steinbach F."/>
        </authorList>
    </citation>
    <scope>NUCLEOTIDE SEQUENCE [LARGE SCALE GENOMIC DNA]</scope>
    <source>
        <strain evidence="11 12">VF20HR</strain>
    </source>
</reference>
<evidence type="ECO:0000256" key="7">
    <source>
        <dbReference type="ARBA" id="ARBA00023609"/>
    </source>
</evidence>
<dbReference type="InterPro" id="IPR019734">
    <property type="entry name" value="TPR_rpt"/>
</dbReference>
<sequence length="481" mass="57008">MRKRYFTLGILVSINFSYANIESETFSLEHQLQKAQQKTPNIITQDAFFSSQKSAVQYENIVEIHSFEELTYYLLESINQKQTEHIQQLLELYKSQQQAQLAMITFAQANIALNQGERYQAIKYYEKTLELAPEFIRAKLDLARLYFSDARLTEAKRLFAEIDLPENPTVMEKVQQYRDALKQREQWQGNISLSYGYVRNLNQSAQYQRSYLSDEFGEPVQITQSSPKAINTMGLKYAFVLNKYQHLSRNHGIQFRSSILGEVYRHQPRFQEKQLNTSLSYRYLTRQSDLSLGPFLAWVEEGGQRLQYDYGFRAEYAFDNLERSYHIFVAEYKQEDYHPAHLKPYSGKQWRFSATQIFAFKPQTTLFAGISYTLKHDTEFREDGFYRYGMFAGMEHTFQTGFSVELSANINATYYRAFNDTLATKRRDLEWTYNANIKAPHWAIGGFEPSIRYQYQYNLSNVNWLYSYKKSEVYLNWEWRF</sequence>
<name>A0ABT9KC49_9PAST</name>
<keyword evidence="11" id="KW-0449">Lipoprotein</keyword>
<dbReference type="InterPro" id="IPR057556">
    <property type="entry name" value="TPR_Slam"/>
</dbReference>
<dbReference type="SUPFAM" id="SSF48452">
    <property type="entry name" value="TPR-like"/>
    <property type="match status" value="1"/>
</dbReference>
<comment type="subcellular location">
    <subcellularLocation>
        <location evidence="1">Cell outer membrane</location>
        <topology evidence="1">Multi-pass membrane protein</topology>
    </subcellularLocation>
</comment>
<accession>A0ABT9KC49</accession>
<keyword evidence="4" id="KW-0732">Signal</keyword>
<evidence type="ECO:0000256" key="1">
    <source>
        <dbReference type="ARBA" id="ARBA00004571"/>
    </source>
</evidence>
<feature type="repeat" description="TPR" evidence="8">
    <location>
        <begin position="102"/>
        <end position="135"/>
    </location>
</feature>
<evidence type="ECO:0000256" key="4">
    <source>
        <dbReference type="ARBA" id="ARBA00022729"/>
    </source>
</evidence>
<protein>
    <submittedName>
        <fullName evidence="11">Surface lipoprotein assembly modifier</fullName>
    </submittedName>
</protein>
<dbReference type="EMBL" id="JAQAHH010000002">
    <property type="protein sequence ID" value="MDP9499651.1"/>
    <property type="molecule type" value="Genomic_DNA"/>
</dbReference>
<evidence type="ECO:0000259" key="9">
    <source>
        <dbReference type="Pfam" id="PF04575"/>
    </source>
</evidence>